<dbReference type="OrthoDB" id="267397at2759"/>
<keyword evidence="5" id="KW-1185">Reference proteome</keyword>
<dbReference type="PANTHER" id="PTHR10677">
    <property type="entry name" value="UBIQUILIN"/>
    <property type="match status" value="1"/>
</dbReference>
<evidence type="ECO:0000313" key="4">
    <source>
        <dbReference type="EMBL" id="CUG91190.1"/>
    </source>
</evidence>
<dbReference type="PANTHER" id="PTHR10677:SF3">
    <property type="entry name" value="FI07626P-RELATED"/>
    <property type="match status" value="1"/>
</dbReference>
<dbReference type="AlphaFoldDB" id="A0A0S4JQ29"/>
<protein>
    <submittedName>
        <fullName evidence="4">Ubiquitin-like protein, putative</fullName>
    </submittedName>
</protein>
<dbReference type="GO" id="GO:0006511">
    <property type="term" value="P:ubiquitin-dependent protein catabolic process"/>
    <property type="evidence" value="ECO:0007669"/>
    <property type="project" value="TreeGrafter"/>
</dbReference>
<gene>
    <name evidence="4" type="ORF">BSAL_30650</name>
</gene>
<evidence type="ECO:0000259" key="3">
    <source>
        <dbReference type="PROSITE" id="PS50053"/>
    </source>
</evidence>
<name>A0A0S4JQ29_BODSA</name>
<dbReference type="Gene3D" id="1.10.8.10">
    <property type="entry name" value="DNA helicase RuvA subunit, C-terminal domain"/>
    <property type="match status" value="1"/>
</dbReference>
<feature type="compositionally biased region" description="Polar residues" evidence="1">
    <location>
        <begin position="79"/>
        <end position="93"/>
    </location>
</feature>
<accession>A0A0S4JQ29</accession>
<dbReference type="SUPFAM" id="SSF54236">
    <property type="entry name" value="Ubiquitin-like"/>
    <property type="match status" value="1"/>
</dbReference>
<dbReference type="Pfam" id="PF00240">
    <property type="entry name" value="ubiquitin"/>
    <property type="match status" value="1"/>
</dbReference>
<dbReference type="InterPro" id="IPR000626">
    <property type="entry name" value="Ubiquitin-like_dom"/>
</dbReference>
<reference evidence="5" key="1">
    <citation type="submission" date="2015-09" db="EMBL/GenBank/DDBJ databases">
        <authorList>
            <consortium name="Pathogen Informatics"/>
        </authorList>
    </citation>
    <scope>NUCLEOTIDE SEQUENCE [LARGE SCALE GENOMIC DNA]</scope>
    <source>
        <strain evidence="5">Lake Konstanz</strain>
    </source>
</reference>
<dbReference type="PROSITE" id="PS50030">
    <property type="entry name" value="UBA"/>
    <property type="match status" value="1"/>
</dbReference>
<evidence type="ECO:0000259" key="2">
    <source>
        <dbReference type="PROSITE" id="PS50030"/>
    </source>
</evidence>
<dbReference type="GO" id="GO:0031593">
    <property type="term" value="F:polyubiquitin modification-dependent protein binding"/>
    <property type="evidence" value="ECO:0007669"/>
    <property type="project" value="TreeGrafter"/>
</dbReference>
<dbReference type="InterPro" id="IPR029071">
    <property type="entry name" value="Ubiquitin-like_domsf"/>
</dbReference>
<dbReference type="InterPro" id="IPR015940">
    <property type="entry name" value="UBA"/>
</dbReference>
<dbReference type="SMART" id="SM00213">
    <property type="entry name" value="UBQ"/>
    <property type="match status" value="1"/>
</dbReference>
<dbReference type="InterPro" id="IPR015496">
    <property type="entry name" value="Ubiquilin"/>
</dbReference>
<dbReference type="Gene3D" id="3.10.20.90">
    <property type="entry name" value="Phosphatidylinositol 3-kinase Catalytic Subunit, Chain A, domain 1"/>
    <property type="match status" value="1"/>
</dbReference>
<dbReference type="Pfam" id="PF00627">
    <property type="entry name" value="UBA"/>
    <property type="match status" value="1"/>
</dbReference>
<dbReference type="CDD" id="cd14399">
    <property type="entry name" value="UBA_PLICs"/>
    <property type="match status" value="1"/>
</dbReference>
<evidence type="ECO:0000256" key="1">
    <source>
        <dbReference type="SAM" id="MobiDB-lite"/>
    </source>
</evidence>
<sequence>MKLTAKLSNGSTKDVELDSLDIQVDELKIILATCVDIPPENQRIVFRGKVLKPVDVLRNVGIEDGHAIHVVRSQAAPEPTTSKPATIPSASTSPTVIPQPVVAQQAENPYAALFGGVTAPQASNQASGGNAWAASGFGGTWQPSPQEAQQMMQNPFVAQMVQQMLQNPQLLQQITASNPMLQSLPPEVVRQSLTMMNNPQMMQQMSQMMNANASAPSQAPHNPFTGANLFTPPPVQNPREVYASQLDQLRAMGFPNEQANIAALQQSQGNIEFAIERLLGA</sequence>
<feature type="region of interest" description="Disordered" evidence="1">
    <location>
        <begin position="73"/>
        <end position="93"/>
    </location>
</feature>
<dbReference type="OMA" id="KCAEHVD"/>
<dbReference type="Proteomes" id="UP000051952">
    <property type="component" value="Unassembled WGS sequence"/>
</dbReference>
<feature type="domain" description="UBA" evidence="2">
    <location>
        <begin position="240"/>
        <end position="281"/>
    </location>
</feature>
<proteinExistence type="predicted"/>
<evidence type="ECO:0000313" key="5">
    <source>
        <dbReference type="Proteomes" id="UP000051952"/>
    </source>
</evidence>
<dbReference type="InterPro" id="IPR009060">
    <property type="entry name" value="UBA-like_sf"/>
</dbReference>
<dbReference type="SUPFAM" id="SSF46934">
    <property type="entry name" value="UBA-like"/>
    <property type="match status" value="1"/>
</dbReference>
<dbReference type="SMART" id="SM00165">
    <property type="entry name" value="UBA"/>
    <property type="match status" value="1"/>
</dbReference>
<feature type="domain" description="Ubiquitin-like" evidence="3">
    <location>
        <begin position="1"/>
        <end position="77"/>
    </location>
</feature>
<organism evidence="4 5">
    <name type="scientific">Bodo saltans</name>
    <name type="common">Flagellated protozoan</name>
    <dbReference type="NCBI Taxonomy" id="75058"/>
    <lineage>
        <taxon>Eukaryota</taxon>
        <taxon>Discoba</taxon>
        <taxon>Euglenozoa</taxon>
        <taxon>Kinetoplastea</taxon>
        <taxon>Metakinetoplastina</taxon>
        <taxon>Eubodonida</taxon>
        <taxon>Bodonidae</taxon>
        <taxon>Bodo</taxon>
    </lineage>
</organism>
<dbReference type="PROSITE" id="PS50053">
    <property type="entry name" value="UBIQUITIN_2"/>
    <property type="match status" value="1"/>
</dbReference>
<dbReference type="VEuPathDB" id="TriTrypDB:BSAL_30650"/>
<dbReference type="GO" id="GO:0005829">
    <property type="term" value="C:cytosol"/>
    <property type="evidence" value="ECO:0007669"/>
    <property type="project" value="TreeGrafter"/>
</dbReference>
<dbReference type="EMBL" id="CYKH01001898">
    <property type="protein sequence ID" value="CUG91190.1"/>
    <property type="molecule type" value="Genomic_DNA"/>
</dbReference>